<feature type="compositionally biased region" description="Low complexity" evidence="1">
    <location>
        <begin position="283"/>
        <end position="299"/>
    </location>
</feature>
<dbReference type="EMBL" id="KN822942">
    <property type="protein sequence ID" value="KIO34679.1"/>
    <property type="molecule type" value="Genomic_DNA"/>
</dbReference>
<sequence>MSPAARDMARLPGVSSLGSRPATGDALGAVRSGPPPSAFASPPTERTSTRKLSFEFGERDRIRDRPSDPDTRDRPRASLPARDREREGDRPWGSHTRQRSRDWPDEQDIQEDRDREGTRQRREEDLAMEERMNLLRDRERELERREREIGKKEQQQRDRDYVGDRDRRDVPMTPGRREREWDRPRDREYDLRNGRSQEPLTPTPRRTYSPPMLSAASRSTNALQQSESSGSKGHASNCGCHECSARLYAMPSPRSNPPPQERPERNDSGERQRYLASNDRFASSTASLSTTSPSVSRTSFPQMKSTPGTPGDSSGTETDPRKTGARRSVFANLRRLSMGTAFSSASDANSSSAKTPSMENGPPSAKWKNPPSAIPESEEPSSRPLSMVRGGLR</sequence>
<feature type="compositionally biased region" description="Polar residues" evidence="1">
    <location>
        <begin position="216"/>
        <end position="231"/>
    </location>
</feature>
<feature type="compositionally biased region" description="Basic and acidic residues" evidence="1">
    <location>
        <begin position="99"/>
        <end position="195"/>
    </location>
</feature>
<feature type="compositionally biased region" description="Polar residues" evidence="1">
    <location>
        <begin position="300"/>
        <end position="317"/>
    </location>
</feature>
<gene>
    <name evidence="2" type="ORF">M407DRAFT_89161</name>
</gene>
<evidence type="ECO:0000256" key="1">
    <source>
        <dbReference type="SAM" id="MobiDB-lite"/>
    </source>
</evidence>
<feature type="compositionally biased region" description="Basic and acidic residues" evidence="1">
    <location>
        <begin position="52"/>
        <end position="92"/>
    </location>
</feature>
<proteinExistence type="predicted"/>
<dbReference type="AlphaFoldDB" id="A0A0C3QZ50"/>
<feature type="compositionally biased region" description="Basic and acidic residues" evidence="1">
    <location>
        <begin position="261"/>
        <end position="273"/>
    </location>
</feature>
<organism evidence="2 3">
    <name type="scientific">Tulasnella calospora MUT 4182</name>
    <dbReference type="NCBI Taxonomy" id="1051891"/>
    <lineage>
        <taxon>Eukaryota</taxon>
        <taxon>Fungi</taxon>
        <taxon>Dikarya</taxon>
        <taxon>Basidiomycota</taxon>
        <taxon>Agaricomycotina</taxon>
        <taxon>Agaricomycetes</taxon>
        <taxon>Cantharellales</taxon>
        <taxon>Tulasnellaceae</taxon>
        <taxon>Tulasnella</taxon>
    </lineage>
</organism>
<feature type="region of interest" description="Disordered" evidence="1">
    <location>
        <begin position="1"/>
        <end position="393"/>
    </location>
</feature>
<evidence type="ECO:0000313" key="3">
    <source>
        <dbReference type="Proteomes" id="UP000054248"/>
    </source>
</evidence>
<dbReference type="HOGENOM" id="CLU_702470_0_0_1"/>
<name>A0A0C3QZ50_9AGAM</name>
<reference evidence="3" key="2">
    <citation type="submission" date="2015-01" db="EMBL/GenBank/DDBJ databases">
        <title>Evolutionary Origins and Diversification of the Mycorrhizal Mutualists.</title>
        <authorList>
            <consortium name="DOE Joint Genome Institute"/>
            <consortium name="Mycorrhizal Genomics Consortium"/>
            <person name="Kohler A."/>
            <person name="Kuo A."/>
            <person name="Nagy L.G."/>
            <person name="Floudas D."/>
            <person name="Copeland A."/>
            <person name="Barry K.W."/>
            <person name="Cichocki N."/>
            <person name="Veneault-Fourrey C."/>
            <person name="LaButti K."/>
            <person name="Lindquist E.A."/>
            <person name="Lipzen A."/>
            <person name="Lundell T."/>
            <person name="Morin E."/>
            <person name="Murat C."/>
            <person name="Riley R."/>
            <person name="Ohm R."/>
            <person name="Sun H."/>
            <person name="Tunlid A."/>
            <person name="Henrissat B."/>
            <person name="Grigoriev I.V."/>
            <person name="Hibbett D.S."/>
            <person name="Martin F."/>
        </authorList>
    </citation>
    <scope>NUCLEOTIDE SEQUENCE [LARGE SCALE GENOMIC DNA]</scope>
    <source>
        <strain evidence="3">MUT 4182</strain>
    </source>
</reference>
<reference evidence="2 3" key="1">
    <citation type="submission" date="2014-04" db="EMBL/GenBank/DDBJ databases">
        <authorList>
            <consortium name="DOE Joint Genome Institute"/>
            <person name="Kuo A."/>
            <person name="Girlanda M."/>
            <person name="Perotto S."/>
            <person name="Kohler A."/>
            <person name="Nagy L.G."/>
            <person name="Floudas D."/>
            <person name="Copeland A."/>
            <person name="Barry K.W."/>
            <person name="Cichocki N."/>
            <person name="Veneault-Fourrey C."/>
            <person name="LaButti K."/>
            <person name="Lindquist E.A."/>
            <person name="Lipzen A."/>
            <person name="Lundell T."/>
            <person name="Morin E."/>
            <person name="Murat C."/>
            <person name="Sun H."/>
            <person name="Tunlid A."/>
            <person name="Henrissat B."/>
            <person name="Grigoriev I.V."/>
            <person name="Hibbett D.S."/>
            <person name="Martin F."/>
            <person name="Nordberg H.P."/>
            <person name="Cantor M.N."/>
            <person name="Hua S.X."/>
        </authorList>
    </citation>
    <scope>NUCLEOTIDE SEQUENCE [LARGE SCALE GENOMIC DNA]</scope>
    <source>
        <strain evidence="2 3">MUT 4182</strain>
    </source>
</reference>
<feature type="compositionally biased region" description="Polar residues" evidence="1">
    <location>
        <begin position="196"/>
        <end position="206"/>
    </location>
</feature>
<keyword evidence="3" id="KW-1185">Reference proteome</keyword>
<dbReference type="Proteomes" id="UP000054248">
    <property type="component" value="Unassembled WGS sequence"/>
</dbReference>
<protein>
    <submittedName>
        <fullName evidence="2">Uncharacterized protein</fullName>
    </submittedName>
</protein>
<evidence type="ECO:0000313" key="2">
    <source>
        <dbReference type="EMBL" id="KIO34679.1"/>
    </source>
</evidence>
<feature type="compositionally biased region" description="Low complexity" evidence="1">
    <location>
        <begin position="341"/>
        <end position="353"/>
    </location>
</feature>
<accession>A0A0C3QZ50</accession>